<keyword evidence="4" id="KW-1185">Reference proteome</keyword>
<dbReference type="InterPro" id="IPR011009">
    <property type="entry name" value="Kinase-like_dom_sf"/>
</dbReference>
<dbReference type="Proteomes" id="UP000652219">
    <property type="component" value="Unassembled WGS sequence"/>
</dbReference>
<dbReference type="GO" id="GO:0102193">
    <property type="term" value="F:protein-ribulosamine 3-kinase activity"/>
    <property type="evidence" value="ECO:0007669"/>
    <property type="project" value="UniProtKB-EC"/>
</dbReference>
<comment type="catalytic activity">
    <reaction evidence="2">
        <text>N(6)-D-ribulosyl-L-lysyl-[protein] + ATP = N(6)-(3-O-phospho-D-ribulosyl)-L-lysyl-[protein] + ADP + H(+)</text>
        <dbReference type="Rhea" id="RHEA:48432"/>
        <dbReference type="Rhea" id="RHEA-COMP:12103"/>
        <dbReference type="Rhea" id="RHEA-COMP:12104"/>
        <dbReference type="ChEBI" id="CHEBI:15378"/>
        <dbReference type="ChEBI" id="CHEBI:30616"/>
        <dbReference type="ChEBI" id="CHEBI:90418"/>
        <dbReference type="ChEBI" id="CHEBI:90420"/>
        <dbReference type="ChEBI" id="CHEBI:456216"/>
        <dbReference type="EC" id="2.7.1.172"/>
    </reaction>
    <physiologicalReaction direction="left-to-right" evidence="2">
        <dbReference type="Rhea" id="RHEA:48433"/>
    </physiologicalReaction>
</comment>
<dbReference type="InterPro" id="IPR016477">
    <property type="entry name" value="Fructo-/Ketosamine-3-kinase"/>
</dbReference>
<accession>A0A8H6MTT8</accession>
<organism evidence="3 4">
    <name type="scientific">Colletotrichum sojae</name>
    <dbReference type="NCBI Taxonomy" id="2175907"/>
    <lineage>
        <taxon>Eukaryota</taxon>
        <taxon>Fungi</taxon>
        <taxon>Dikarya</taxon>
        <taxon>Ascomycota</taxon>
        <taxon>Pezizomycotina</taxon>
        <taxon>Sordariomycetes</taxon>
        <taxon>Hypocreomycetidae</taxon>
        <taxon>Glomerellales</taxon>
        <taxon>Glomerellaceae</taxon>
        <taxon>Colletotrichum</taxon>
        <taxon>Colletotrichum orchidearum species complex</taxon>
    </lineage>
</organism>
<name>A0A8H6MTT8_9PEZI</name>
<dbReference type="Pfam" id="PF03881">
    <property type="entry name" value="Fructosamin_kin"/>
    <property type="match status" value="1"/>
</dbReference>
<dbReference type="PANTHER" id="PTHR12149:SF8">
    <property type="entry name" value="PROTEIN-RIBULOSAMINE 3-KINASE"/>
    <property type="match status" value="1"/>
</dbReference>
<sequence>MTEFPPDCKVLSVTPSAQSVSGATVKIVVQLKDGTIAEYFKKEASGIAGEDMMRGAFEGEQALYTFAPNRVPKPIGWGTYLNNPDTHFYICEFVEMKDKLPGAREWATAVSGLHLSSMGKSPMGQFGFRVPTHLANVPIDNTWNTSWESFWRQQMKSLFDQDDRIHGTVTGCA</sequence>
<dbReference type="AlphaFoldDB" id="A0A8H6MTT8"/>
<comment type="caution">
    <text evidence="3">The sequence shown here is derived from an EMBL/GenBank/DDBJ whole genome shotgun (WGS) entry which is preliminary data.</text>
</comment>
<protein>
    <recommendedName>
        <fullName evidence="1">protein-ribulosamine 3-kinase</fullName>
        <ecNumber evidence="1">2.7.1.172</ecNumber>
    </recommendedName>
</protein>
<dbReference type="Gene3D" id="3.90.1200.10">
    <property type="match status" value="1"/>
</dbReference>
<dbReference type="EMBL" id="WIGN01000125">
    <property type="protein sequence ID" value="KAF6808025.1"/>
    <property type="molecule type" value="Genomic_DNA"/>
</dbReference>
<gene>
    <name evidence="3" type="ORF">CSOJ01_07793</name>
</gene>
<reference evidence="3 4" key="1">
    <citation type="journal article" date="2020" name="Phytopathology">
        <title>Genome Sequence Resources of Colletotrichum truncatum, C. plurivorum, C. musicola, and C. sojae: Four Species Pathogenic to Soybean (Glycine max).</title>
        <authorList>
            <person name="Rogerio F."/>
            <person name="Boufleur T.R."/>
            <person name="Ciampi-Guillardi M."/>
            <person name="Sukno S.A."/>
            <person name="Thon M.R."/>
            <person name="Massola Junior N.S."/>
            <person name="Baroncelli R."/>
        </authorList>
    </citation>
    <scope>NUCLEOTIDE SEQUENCE [LARGE SCALE GENOMIC DNA]</scope>
    <source>
        <strain evidence="3 4">LFN0009</strain>
    </source>
</reference>
<dbReference type="PANTHER" id="PTHR12149">
    <property type="entry name" value="FRUCTOSAMINE 3 KINASE-RELATED PROTEIN"/>
    <property type="match status" value="1"/>
</dbReference>
<evidence type="ECO:0000313" key="4">
    <source>
        <dbReference type="Proteomes" id="UP000652219"/>
    </source>
</evidence>
<dbReference type="SUPFAM" id="SSF56112">
    <property type="entry name" value="Protein kinase-like (PK-like)"/>
    <property type="match status" value="1"/>
</dbReference>
<dbReference type="EC" id="2.7.1.172" evidence="1"/>
<proteinExistence type="predicted"/>
<evidence type="ECO:0000313" key="3">
    <source>
        <dbReference type="EMBL" id="KAF6808025.1"/>
    </source>
</evidence>
<evidence type="ECO:0000256" key="1">
    <source>
        <dbReference type="ARBA" id="ARBA00011961"/>
    </source>
</evidence>
<evidence type="ECO:0000256" key="2">
    <source>
        <dbReference type="ARBA" id="ARBA00048655"/>
    </source>
</evidence>